<dbReference type="EMBL" id="JRTT01000018">
    <property type="protein sequence ID" value="KHD76461.1"/>
    <property type="molecule type" value="Genomic_DNA"/>
</dbReference>
<organism evidence="1 2">
    <name type="scientific">Actinoplanes utahensis</name>
    <dbReference type="NCBI Taxonomy" id="1869"/>
    <lineage>
        <taxon>Bacteria</taxon>
        <taxon>Bacillati</taxon>
        <taxon>Actinomycetota</taxon>
        <taxon>Actinomycetes</taxon>
        <taxon>Micromonosporales</taxon>
        <taxon>Micromonosporaceae</taxon>
        <taxon>Actinoplanes</taxon>
    </lineage>
</organism>
<name>A0A0A6UM05_ACTUT</name>
<evidence type="ECO:0000313" key="1">
    <source>
        <dbReference type="EMBL" id="KHD76461.1"/>
    </source>
</evidence>
<reference evidence="1 2" key="1">
    <citation type="submission" date="2014-10" db="EMBL/GenBank/DDBJ databases">
        <title>Draft genome sequence of Actinoplanes utahensis NRRL 12052.</title>
        <authorList>
            <person name="Velasco-Bucheli B."/>
            <person name="del Cerro C."/>
            <person name="Hormigo D."/>
            <person name="Garcia J.L."/>
            <person name="Acebal C."/>
            <person name="Arroyo M."/>
            <person name="de la Mata I."/>
        </authorList>
    </citation>
    <scope>NUCLEOTIDE SEQUENCE [LARGE SCALE GENOMIC DNA]</scope>
    <source>
        <strain evidence="1 2">NRRL 12052</strain>
    </source>
</reference>
<evidence type="ECO:0000313" key="2">
    <source>
        <dbReference type="Proteomes" id="UP000054537"/>
    </source>
</evidence>
<gene>
    <name evidence="1" type="ORF">MB27_17350</name>
</gene>
<dbReference type="AlphaFoldDB" id="A0A0A6UM05"/>
<sequence>MTGMRQRAELVADLARCLAPVADPLGRDGLRTLLAAAGWEPAGEGFTAGDLSAWVDDDGIRVDLPHYGLPAEADFAAIETAMKELAELLDLPPAGPLDRDEREYHPVKVRLRAGHWAVVVAVLSEGDDLPVIVEVSFFYGADLPVRLADLAGPPLGWFPVDWAEVTDRTGVEMPEDYRWVLENYGTEPLGGRVALYEPDTLGKPVYEGTRYQLLPIGVTAGGEEIAYLLDWEITGLRAGDREYDTGLLHHLVVTLAGR</sequence>
<keyword evidence="2" id="KW-1185">Reference proteome</keyword>
<protein>
    <submittedName>
        <fullName evidence="1">Uncharacterized protein</fullName>
    </submittedName>
</protein>
<proteinExistence type="predicted"/>
<dbReference type="Proteomes" id="UP000054537">
    <property type="component" value="Unassembled WGS sequence"/>
</dbReference>
<dbReference type="STRING" id="1869.MB27_17350"/>
<accession>A0A0A6UM05</accession>
<comment type="caution">
    <text evidence="1">The sequence shown here is derived from an EMBL/GenBank/DDBJ whole genome shotgun (WGS) entry which is preliminary data.</text>
</comment>